<evidence type="ECO:0000313" key="2">
    <source>
        <dbReference type="EMBL" id="KAL0950451.1"/>
    </source>
</evidence>
<feature type="compositionally biased region" description="Basic and acidic residues" evidence="1">
    <location>
        <begin position="90"/>
        <end position="99"/>
    </location>
</feature>
<sequence length="99" mass="11202">MQDSLKPYNCPFRRHSREDALPPKFTAISYRAQTAADSVREFLFSSTTVAPLMRRAAWTTPDEHLGKIIQPMEGHGPATLLVQEDPGYDTSRRRPDRSG</sequence>
<gene>
    <name evidence="2" type="ORF">HGRIS_010400</name>
</gene>
<organism evidence="2 3">
    <name type="scientific">Hohenbuehelia grisea</name>
    <dbReference type="NCBI Taxonomy" id="104357"/>
    <lineage>
        <taxon>Eukaryota</taxon>
        <taxon>Fungi</taxon>
        <taxon>Dikarya</taxon>
        <taxon>Basidiomycota</taxon>
        <taxon>Agaricomycotina</taxon>
        <taxon>Agaricomycetes</taxon>
        <taxon>Agaricomycetidae</taxon>
        <taxon>Agaricales</taxon>
        <taxon>Pleurotineae</taxon>
        <taxon>Pleurotaceae</taxon>
        <taxon>Hohenbuehelia</taxon>
    </lineage>
</organism>
<protein>
    <submittedName>
        <fullName evidence="2">Uncharacterized protein</fullName>
    </submittedName>
</protein>
<name>A0ABR3J4M3_9AGAR</name>
<proteinExistence type="predicted"/>
<keyword evidence="3" id="KW-1185">Reference proteome</keyword>
<accession>A0ABR3J4M3</accession>
<evidence type="ECO:0000256" key="1">
    <source>
        <dbReference type="SAM" id="MobiDB-lite"/>
    </source>
</evidence>
<dbReference type="Proteomes" id="UP001556367">
    <property type="component" value="Unassembled WGS sequence"/>
</dbReference>
<comment type="caution">
    <text evidence="2">The sequence shown here is derived from an EMBL/GenBank/DDBJ whole genome shotgun (WGS) entry which is preliminary data.</text>
</comment>
<reference evidence="3" key="1">
    <citation type="submission" date="2024-06" db="EMBL/GenBank/DDBJ databases">
        <title>Multi-omics analyses provide insights into the biosynthesis of the anticancer antibiotic pleurotin in Hohenbuehelia grisea.</title>
        <authorList>
            <person name="Weaver J.A."/>
            <person name="Alberti F."/>
        </authorList>
    </citation>
    <scope>NUCLEOTIDE SEQUENCE [LARGE SCALE GENOMIC DNA]</scope>
    <source>
        <strain evidence="3">T-177</strain>
    </source>
</reference>
<dbReference type="EMBL" id="JASNQZ010000012">
    <property type="protein sequence ID" value="KAL0950451.1"/>
    <property type="molecule type" value="Genomic_DNA"/>
</dbReference>
<feature type="region of interest" description="Disordered" evidence="1">
    <location>
        <begin position="74"/>
        <end position="99"/>
    </location>
</feature>
<evidence type="ECO:0000313" key="3">
    <source>
        <dbReference type="Proteomes" id="UP001556367"/>
    </source>
</evidence>